<proteinExistence type="predicted"/>
<organism evidence="1 2">
    <name type="scientific">Clostridium beijerinckii</name>
    <name type="common">Clostridium MP</name>
    <dbReference type="NCBI Taxonomy" id="1520"/>
    <lineage>
        <taxon>Bacteria</taxon>
        <taxon>Bacillati</taxon>
        <taxon>Bacillota</taxon>
        <taxon>Clostridia</taxon>
        <taxon>Eubacteriales</taxon>
        <taxon>Clostridiaceae</taxon>
        <taxon>Clostridium</taxon>
    </lineage>
</organism>
<evidence type="ECO:0000313" key="1">
    <source>
        <dbReference type="EMBL" id="OOM55024.1"/>
    </source>
</evidence>
<comment type="caution">
    <text evidence="1">The sequence shown here is derived from an EMBL/GenBank/DDBJ whole genome shotgun (WGS) entry which is preliminary data.</text>
</comment>
<sequence>MQCCIENKAGGFLHWKLFHFLLVLCLPQEHAEMGATSNVRNPQPYSLAYRNKRLTLISASLLHKYEFIHSSNIFSKHQLFLSSFLKLPLTEMVLWGAALESPDASTTAVSPSLYSSDIF</sequence>
<name>A0A1S8T3N3_CLOBE</name>
<dbReference type="EMBL" id="LZZI01000150">
    <property type="protein sequence ID" value="OOM55024.1"/>
    <property type="molecule type" value="Genomic_DNA"/>
</dbReference>
<gene>
    <name evidence="1" type="ORF">CLBCK_45770</name>
</gene>
<protein>
    <submittedName>
        <fullName evidence="1">Uncharacterized protein</fullName>
    </submittedName>
</protein>
<dbReference type="Proteomes" id="UP000190973">
    <property type="component" value="Unassembled WGS sequence"/>
</dbReference>
<dbReference type="AlphaFoldDB" id="A0A1S8T3N3"/>
<accession>A0A1S8T3N3</accession>
<evidence type="ECO:0000313" key="2">
    <source>
        <dbReference type="Proteomes" id="UP000190973"/>
    </source>
</evidence>
<reference evidence="1 2" key="1">
    <citation type="submission" date="2016-05" db="EMBL/GenBank/DDBJ databases">
        <title>Microbial solvent formation.</title>
        <authorList>
            <person name="Poehlein A."/>
            <person name="Montoya Solano J.D."/>
            <person name="Flitsch S."/>
            <person name="Krabben P."/>
            <person name="Duerre P."/>
            <person name="Daniel R."/>
        </authorList>
    </citation>
    <scope>NUCLEOTIDE SEQUENCE [LARGE SCALE GENOMIC DNA]</scope>
    <source>
        <strain evidence="1 2">DSM 53</strain>
    </source>
</reference>